<dbReference type="RefSeq" id="WP_008322870.1">
    <property type="nucleotide sequence ID" value="NZ_AOLK01000011.1"/>
</dbReference>
<sequence length="103" mass="11112">MTVVSPQSSGGAIYTDGERLQIDTAAGESVTVPTGEKWYITSCLFAQTTNYETNMTINGTSVSATSSRNLDSVPELEGSWLYEGDKLTEGSNPGIMLIRGWRL</sequence>
<organism evidence="1 2">
    <name type="scientific">Haloferax elongans ATCC BAA-1513</name>
    <dbReference type="NCBI Taxonomy" id="1230453"/>
    <lineage>
        <taxon>Archaea</taxon>
        <taxon>Methanobacteriati</taxon>
        <taxon>Methanobacteriota</taxon>
        <taxon>Stenosarchaea group</taxon>
        <taxon>Halobacteria</taxon>
        <taxon>Halobacteriales</taxon>
        <taxon>Haloferacaceae</taxon>
        <taxon>Haloferax</taxon>
    </lineage>
</organism>
<reference evidence="1 2" key="1">
    <citation type="journal article" date="2014" name="PLoS Genet.">
        <title>Phylogenetically driven sequencing of extremely halophilic archaea reveals strategies for static and dynamic osmo-response.</title>
        <authorList>
            <person name="Becker E.A."/>
            <person name="Seitzer P.M."/>
            <person name="Tritt A."/>
            <person name="Larsen D."/>
            <person name="Krusor M."/>
            <person name="Yao A.I."/>
            <person name="Wu D."/>
            <person name="Madern D."/>
            <person name="Eisen J.A."/>
            <person name="Darling A.E."/>
            <person name="Facciotti M.T."/>
        </authorList>
    </citation>
    <scope>NUCLEOTIDE SEQUENCE [LARGE SCALE GENOMIC DNA]</scope>
    <source>
        <strain evidence="1 2">ATCC BAA-1513</strain>
    </source>
</reference>
<dbReference type="PATRIC" id="fig|1230453.4.peg.764"/>
<protein>
    <submittedName>
        <fullName evidence="1">Uncharacterized protein</fullName>
    </submittedName>
</protein>
<comment type="caution">
    <text evidence="1">The sequence shown here is derived from an EMBL/GenBank/DDBJ whole genome shotgun (WGS) entry which is preliminary data.</text>
</comment>
<evidence type="ECO:0000313" key="1">
    <source>
        <dbReference type="EMBL" id="ELZ87489.1"/>
    </source>
</evidence>
<keyword evidence="2" id="KW-1185">Reference proteome</keyword>
<dbReference type="AlphaFoldDB" id="M0HWK5"/>
<dbReference type="Proteomes" id="UP000011612">
    <property type="component" value="Unassembled WGS sequence"/>
</dbReference>
<name>M0HWK5_HALEO</name>
<dbReference type="STRING" id="1230453.C453_04024"/>
<evidence type="ECO:0000313" key="2">
    <source>
        <dbReference type="Proteomes" id="UP000011612"/>
    </source>
</evidence>
<dbReference type="EMBL" id="AOLK01000011">
    <property type="protein sequence ID" value="ELZ87489.1"/>
    <property type="molecule type" value="Genomic_DNA"/>
</dbReference>
<gene>
    <name evidence="1" type="ORF">C453_04024</name>
</gene>
<proteinExistence type="predicted"/>
<accession>M0HWK5</accession>